<comment type="caution">
    <text evidence="2">The sequence shown here is derived from an EMBL/GenBank/DDBJ whole genome shotgun (WGS) entry which is preliminary data.</text>
</comment>
<proteinExistence type="predicted"/>
<dbReference type="AlphaFoldDB" id="A0AAW1RAK4"/>
<feature type="signal peptide" evidence="1">
    <location>
        <begin position="1"/>
        <end position="20"/>
    </location>
</feature>
<evidence type="ECO:0000256" key="1">
    <source>
        <dbReference type="SAM" id="SignalP"/>
    </source>
</evidence>
<keyword evidence="3" id="KW-1185">Reference proteome</keyword>
<keyword evidence="1" id="KW-0732">Signal</keyword>
<evidence type="ECO:0000313" key="2">
    <source>
        <dbReference type="EMBL" id="KAK9830709.1"/>
    </source>
</evidence>
<evidence type="ECO:0000313" key="3">
    <source>
        <dbReference type="Proteomes" id="UP001438707"/>
    </source>
</evidence>
<feature type="chain" id="PRO_5043654422" evidence="1">
    <location>
        <begin position="21"/>
        <end position="437"/>
    </location>
</feature>
<organism evidence="2 3">
    <name type="scientific">Apatococcus lobatus</name>
    <dbReference type="NCBI Taxonomy" id="904363"/>
    <lineage>
        <taxon>Eukaryota</taxon>
        <taxon>Viridiplantae</taxon>
        <taxon>Chlorophyta</taxon>
        <taxon>core chlorophytes</taxon>
        <taxon>Trebouxiophyceae</taxon>
        <taxon>Chlorellales</taxon>
        <taxon>Chlorellaceae</taxon>
        <taxon>Apatococcus</taxon>
    </lineage>
</organism>
<name>A0AAW1RAK4_9CHLO</name>
<accession>A0AAW1RAK4</accession>
<gene>
    <name evidence="2" type="ORF">WJX74_003427</name>
</gene>
<dbReference type="PANTHER" id="PTHR31656">
    <property type="entry name" value="ROOT CAP DOMAIN-CONTAINING PROTEIN"/>
    <property type="match status" value="1"/>
</dbReference>
<reference evidence="2 3" key="1">
    <citation type="journal article" date="2024" name="Nat. Commun.">
        <title>Phylogenomics reveals the evolutionary origins of lichenization in chlorophyte algae.</title>
        <authorList>
            <person name="Puginier C."/>
            <person name="Libourel C."/>
            <person name="Otte J."/>
            <person name="Skaloud P."/>
            <person name="Haon M."/>
            <person name="Grisel S."/>
            <person name="Petersen M."/>
            <person name="Berrin J.G."/>
            <person name="Delaux P.M."/>
            <person name="Dal Grande F."/>
            <person name="Keller J."/>
        </authorList>
    </citation>
    <scope>NUCLEOTIDE SEQUENCE [LARGE SCALE GENOMIC DNA]</scope>
    <source>
        <strain evidence="2 3">SAG 2145</strain>
    </source>
</reference>
<dbReference type="EMBL" id="JALJOS010000015">
    <property type="protein sequence ID" value="KAK9830709.1"/>
    <property type="molecule type" value="Genomic_DNA"/>
</dbReference>
<sequence>MRGVVAAAILAVLLIARAEGQCLAPTQEALCGAATIGVSIGVLGIQAAAICTTITGPGVVVPALPLPVTTNGAIAVSLISPIVSAKLLPFVGTWTVTYPASPQPGCPGSGGLLGLGATVVTCTATCDVTNQGTVRGEPHFVGFDGSHFDFQGTPNSHYSLLTDNEHSLNAQFVQRGSRLNEETGSWFDLPSLDDRATVVGAVGLRFKEDAAQVMRIPTGQITVELNGKILPVGSSEVTPNGLSVRYMNTTVADGSLWMHPGPFLLRTVILTTDRYAFEVSIPLNYNKRLDLSSRVINAPDARIAPAEGILGQTLAVLYGETPLDTAFDQSDVVEVWDSEEHDHIHHSAKLEDYLSKNYNVSGLLANHAANSNFDKGLEHAVFQVQPAVVAPGDALLIQDAAAEEPAVSVARRSLAERSTPFTRQLPVRPIVAGFISP</sequence>
<protein>
    <submittedName>
        <fullName evidence="2">Uncharacterized protein</fullName>
    </submittedName>
</protein>
<dbReference type="Proteomes" id="UP001438707">
    <property type="component" value="Unassembled WGS sequence"/>
</dbReference>